<accession>A0A1G4J9S0</accession>
<dbReference type="OrthoDB" id="4036037at2759"/>
<dbReference type="EMBL" id="LT598482">
    <property type="protein sequence ID" value="SCU86496.1"/>
    <property type="molecule type" value="Genomic_DNA"/>
</dbReference>
<dbReference type="AlphaFoldDB" id="A0A1G4J9S0"/>
<feature type="region of interest" description="Disordered" evidence="1">
    <location>
        <begin position="320"/>
        <end position="343"/>
    </location>
</feature>
<gene>
    <name evidence="2" type="ORF">LAME_0D06392G</name>
</gene>
<sequence>MSEGSESSFKTQESKILDLSDHNLRQRHTLHSFTLGTDNNRASFRRYTTSLLLNYEAEEDDDMTDEEEEISLIKPLIDAHFQHTRPVEAMPALTSSENPLRPQQVRRQILNSAPYTTHKSKLSQNITILDEPKPPTPVFASQRLTMSQFDLQQAQNYEKRNRLRQEALGRPQKSENSTKVLEKLCKWSTYSRPRNSGAIPENDKPVRRGYSIKRLNSLTRRKDFSTRAEVASLSQSGNFVFHRGFSLRRSRLGSTAAKFKNRNELTTALNYINPESMSSSELTSATRFLVMQLKKPSFWQILRLHPKFVLRSLAAEPRQTSAQLNSQRKATMQHKNSIRRKRPRVTTIRRVKSCSVPYSRSASYLQNKPLYDMWNRYLSNVISQRIEFRLYFNASASITSSLKGTSQTSRSTSLPTPSDEAYFPSLSSSLGDTDDENSSHLDNRARNSTSLKFENDVASISTAERERSSLQLQKAY</sequence>
<evidence type="ECO:0000313" key="2">
    <source>
        <dbReference type="EMBL" id="SCU86496.1"/>
    </source>
</evidence>
<feature type="compositionally biased region" description="Polar residues" evidence="1">
    <location>
        <begin position="402"/>
        <end position="416"/>
    </location>
</feature>
<keyword evidence="3" id="KW-1185">Reference proteome</keyword>
<feature type="region of interest" description="Disordered" evidence="1">
    <location>
        <begin position="402"/>
        <end position="447"/>
    </location>
</feature>
<evidence type="ECO:0000256" key="1">
    <source>
        <dbReference type="SAM" id="MobiDB-lite"/>
    </source>
</evidence>
<organism evidence="2 3">
    <name type="scientific">Lachancea meyersii CBS 8951</name>
    <dbReference type="NCBI Taxonomy" id="1266667"/>
    <lineage>
        <taxon>Eukaryota</taxon>
        <taxon>Fungi</taxon>
        <taxon>Dikarya</taxon>
        <taxon>Ascomycota</taxon>
        <taxon>Saccharomycotina</taxon>
        <taxon>Saccharomycetes</taxon>
        <taxon>Saccharomycetales</taxon>
        <taxon>Saccharomycetaceae</taxon>
        <taxon>Lachancea</taxon>
    </lineage>
</organism>
<name>A0A1G4J9S0_9SACH</name>
<feature type="compositionally biased region" description="Polar residues" evidence="1">
    <location>
        <begin position="320"/>
        <end position="335"/>
    </location>
</feature>
<reference evidence="3" key="1">
    <citation type="submission" date="2016-03" db="EMBL/GenBank/DDBJ databases">
        <authorList>
            <person name="Devillers Hugo."/>
        </authorList>
    </citation>
    <scope>NUCLEOTIDE SEQUENCE [LARGE SCALE GENOMIC DNA]</scope>
</reference>
<dbReference type="Proteomes" id="UP000191144">
    <property type="component" value="Chromosome D"/>
</dbReference>
<protein>
    <submittedName>
        <fullName evidence="2">LAME_0D06392g1_1</fullName>
    </submittedName>
</protein>
<proteinExistence type="predicted"/>
<evidence type="ECO:0000313" key="3">
    <source>
        <dbReference type="Proteomes" id="UP000191144"/>
    </source>
</evidence>